<reference evidence="1 2" key="1">
    <citation type="submission" date="2024-01" db="EMBL/GenBank/DDBJ databases">
        <title>Genome assemblies of Stephania.</title>
        <authorList>
            <person name="Yang L."/>
        </authorList>
    </citation>
    <scope>NUCLEOTIDE SEQUENCE [LARGE SCALE GENOMIC DNA]</scope>
    <source>
        <strain evidence="1">YNDBR</strain>
        <tissue evidence="1">Leaf</tissue>
    </source>
</reference>
<name>A0AAP0LG43_9MAGN</name>
<comment type="caution">
    <text evidence="1">The sequence shown here is derived from an EMBL/GenBank/DDBJ whole genome shotgun (WGS) entry which is preliminary data.</text>
</comment>
<proteinExistence type="predicted"/>
<keyword evidence="2" id="KW-1185">Reference proteome</keyword>
<dbReference type="Proteomes" id="UP001420932">
    <property type="component" value="Unassembled WGS sequence"/>
</dbReference>
<dbReference type="AlphaFoldDB" id="A0AAP0LG43"/>
<sequence length="182" mass="18948">MTMEEALRLLLVYSAVVVDNAEVESTDDGVGLGAEEVVAIDLVDEDAEGKVNDEDEEDLVDNGGGCELGLGDGGVAVVDAMTGTFAAQVTLCKVRSCLSKGVDTVGGGVVSSVDPSSLELIRGSILAVEGCRESTEAFEKAVEVVVMADLVEFSAAKARENEVAEVLNLVRWGRVVVAEARN</sequence>
<evidence type="ECO:0000313" key="2">
    <source>
        <dbReference type="Proteomes" id="UP001420932"/>
    </source>
</evidence>
<organism evidence="1 2">
    <name type="scientific">Stephania yunnanensis</name>
    <dbReference type="NCBI Taxonomy" id="152371"/>
    <lineage>
        <taxon>Eukaryota</taxon>
        <taxon>Viridiplantae</taxon>
        <taxon>Streptophyta</taxon>
        <taxon>Embryophyta</taxon>
        <taxon>Tracheophyta</taxon>
        <taxon>Spermatophyta</taxon>
        <taxon>Magnoliopsida</taxon>
        <taxon>Ranunculales</taxon>
        <taxon>Menispermaceae</taxon>
        <taxon>Menispermoideae</taxon>
        <taxon>Cissampelideae</taxon>
        <taxon>Stephania</taxon>
    </lineage>
</organism>
<protein>
    <submittedName>
        <fullName evidence="1">Uncharacterized protein</fullName>
    </submittedName>
</protein>
<dbReference type="EMBL" id="JBBNAF010000001">
    <property type="protein sequence ID" value="KAK9169517.1"/>
    <property type="molecule type" value="Genomic_DNA"/>
</dbReference>
<accession>A0AAP0LG43</accession>
<evidence type="ECO:0000313" key="1">
    <source>
        <dbReference type="EMBL" id="KAK9169517.1"/>
    </source>
</evidence>
<gene>
    <name evidence="1" type="ORF">Syun_001657</name>
</gene>